<reference evidence="2" key="1">
    <citation type="submission" date="2021-06" db="EMBL/GenBank/DDBJ databases">
        <authorList>
            <person name="Kallberg Y."/>
            <person name="Tangrot J."/>
            <person name="Rosling A."/>
        </authorList>
    </citation>
    <scope>NUCLEOTIDE SEQUENCE</scope>
    <source>
        <strain evidence="2">MT106</strain>
    </source>
</reference>
<accession>A0A9N8V968</accession>
<dbReference type="Proteomes" id="UP000789831">
    <property type="component" value="Unassembled WGS sequence"/>
</dbReference>
<dbReference type="EMBL" id="CAJVPL010000109">
    <property type="protein sequence ID" value="CAG8448318.1"/>
    <property type="molecule type" value="Genomic_DNA"/>
</dbReference>
<dbReference type="AlphaFoldDB" id="A0A9N8V968"/>
<gene>
    <name evidence="2" type="ORF">AGERDE_LOCUS1564</name>
</gene>
<evidence type="ECO:0000313" key="2">
    <source>
        <dbReference type="EMBL" id="CAG8448318.1"/>
    </source>
</evidence>
<comment type="caution">
    <text evidence="2">The sequence shown here is derived from an EMBL/GenBank/DDBJ whole genome shotgun (WGS) entry which is preliminary data.</text>
</comment>
<evidence type="ECO:0000313" key="3">
    <source>
        <dbReference type="Proteomes" id="UP000789831"/>
    </source>
</evidence>
<name>A0A9N8V968_9GLOM</name>
<feature type="transmembrane region" description="Helical" evidence="1">
    <location>
        <begin position="7"/>
        <end position="28"/>
    </location>
</feature>
<dbReference type="OrthoDB" id="2410210at2759"/>
<evidence type="ECO:0000256" key="1">
    <source>
        <dbReference type="SAM" id="Phobius"/>
    </source>
</evidence>
<sequence>MAVMHQAIHAIHGLVVLLLSGVFIYNLVNGISGLNQTVQSFSAKTNSSLVPPAVTLCINNPNYNFSITVYGVKRVNKDFLFTYAQDSGELAAIRELVAKCWIFTTGTEPLIQSPPPTPNVPDMVLTYTRGLLSQNDTNSPMYLNVFDPLERSSLFQYNQFLYLEADANRVISFSRTQHKDKNGVKHDIKYSIMDEYRDPSWTSGLSATSNITIRADSFIILQTEDNPRSTGWSIFRESFTLFGVLYSFYLALMGPGKFRPWGLLHKILNYHHIEHIPYRNVSDDRDSSPIAKETGALTNEPRIEERLDIYLSRFDRAKYH</sequence>
<keyword evidence="3" id="KW-1185">Reference proteome</keyword>
<keyword evidence="1" id="KW-0472">Membrane</keyword>
<proteinExistence type="predicted"/>
<organism evidence="2 3">
    <name type="scientific">Ambispora gerdemannii</name>
    <dbReference type="NCBI Taxonomy" id="144530"/>
    <lineage>
        <taxon>Eukaryota</taxon>
        <taxon>Fungi</taxon>
        <taxon>Fungi incertae sedis</taxon>
        <taxon>Mucoromycota</taxon>
        <taxon>Glomeromycotina</taxon>
        <taxon>Glomeromycetes</taxon>
        <taxon>Archaeosporales</taxon>
        <taxon>Ambisporaceae</taxon>
        <taxon>Ambispora</taxon>
    </lineage>
</organism>
<keyword evidence="1" id="KW-1133">Transmembrane helix</keyword>
<protein>
    <submittedName>
        <fullName evidence="2">2151_t:CDS:1</fullName>
    </submittedName>
</protein>
<keyword evidence="1" id="KW-0812">Transmembrane</keyword>